<reference evidence="2" key="1">
    <citation type="submission" date="2014-12" db="EMBL/GenBank/DDBJ databases">
        <title>Genome Sequence of Valsa Canker Pathogens Uncovers a Specific Adaption of Colonization on Woody Bark.</title>
        <authorList>
            <person name="Yin Z."/>
            <person name="Liu H."/>
            <person name="Gao X."/>
            <person name="Li Z."/>
            <person name="Song N."/>
            <person name="Ke X."/>
            <person name="Dai Q."/>
            <person name="Wu Y."/>
            <person name="Sun Y."/>
            <person name="Xu J.-R."/>
            <person name="Kang Z.K."/>
            <person name="Wang L."/>
            <person name="Huang L."/>
        </authorList>
    </citation>
    <scope>NUCLEOTIDE SEQUENCE [LARGE SCALE GENOMIC DNA]</scope>
    <source>
        <strain evidence="2">03-8</strain>
    </source>
</reference>
<name>A0A194VR76_CYTMA</name>
<feature type="region of interest" description="Disordered" evidence="1">
    <location>
        <begin position="309"/>
        <end position="503"/>
    </location>
</feature>
<dbReference type="OrthoDB" id="5222159at2759"/>
<dbReference type="EMBL" id="CM003099">
    <property type="protein sequence ID" value="KUI66497.1"/>
    <property type="molecule type" value="Genomic_DNA"/>
</dbReference>
<evidence type="ECO:0000313" key="3">
    <source>
        <dbReference type="Proteomes" id="UP000078559"/>
    </source>
</evidence>
<keyword evidence="3" id="KW-1185">Reference proteome</keyword>
<dbReference type="SMR" id="A0A194VR76"/>
<feature type="compositionally biased region" description="Low complexity" evidence="1">
    <location>
        <begin position="353"/>
        <end position="364"/>
    </location>
</feature>
<feature type="compositionally biased region" description="Basic and acidic residues" evidence="1">
    <location>
        <begin position="373"/>
        <end position="386"/>
    </location>
</feature>
<organism evidence="2 3">
    <name type="scientific">Cytospora mali</name>
    <name type="common">Apple Valsa canker fungus</name>
    <name type="synonym">Valsa mali</name>
    <dbReference type="NCBI Taxonomy" id="578113"/>
    <lineage>
        <taxon>Eukaryota</taxon>
        <taxon>Fungi</taxon>
        <taxon>Dikarya</taxon>
        <taxon>Ascomycota</taxon>
        <taxon>Pezizomycotina</taxon>
        <taxon>Sordariomycetes</taxon>
        <taxon>Sordariomycetidae</taxon>
        <taxon>Diaporthales</taxon>
        <taxon>Cytosporaceae</taxon>
        <taxon>Cytospora</taxon>
    </lineage>
</organism>
<dbReference type="AlphaFoldDB" id="A0A194VR76"/>
<evidence type="ECO:0000313" key="2">
    <source>
        <dbReference type="EMBL" id="KUI66497.1"/>
    </source>
</evidence>
<dbReference type="Proteomes" id="UP000078559">
    <property type="component" value="Chromosome 2"/>
</dbReference>
<feature type="compositionally biased region" description="Polar residues" evidence="1">
    <location>
        <begin position="44"/>
        <end position="65"/>
    </location>
</feature>
<protein>
    <submittedName>
        <fullName evidence="2">Uncharacterized protein</fullName>
    </submittedName>
</protein>
<feature type="region of interest" description="Disordered" evidence="1">
    <location>
        <begin position="1"/>
        <end position="118"/>
    </location>
</feature>
<feature type="region of interest" description="Disordered" evidence="1">
    <location>
        <begin position="190"/>
        <end position="266"/>
    </location>
</feature>
<accession>A0A194VR76</accession>
<feature type="compositionally biased region" description="Polar residues" evidence="1">
    <location>
        <begin position="1"/>
        <end position="10"/>
    </location>
</feature>
<proteinExistence type="predicted"/>
<sequence length="554" mass="60275">MDSGESTKTGMETHYLPDFGYVPPKNSADYETRPLPAVPPRKSMASSVNSQVNEGFKTSFSSPHNRQPGHDWEQDVDDITNMWDNRMGAGQSRGNPKINVKNVPTMPPDEILSPQPKQSVQKILKLTGKMSPVASVTAPDPPSLHNSQQKIKQLTGLDVGSSPLRSIQTFPEDVSPISWSSSMYSQVGLEAAVSEPDMESGDDSYRDSYQDDGFNAPATALSPPNFGGYSMRSTSTAPVSPTSTPAALRVNSFRERDGREGSGQVEPLLLSGNKFQHVQDHSAESWTLSRESPSTDRVITMYHDTASEIARGNAPPPQGTRNSVATFWPPRRPLPPTFEHHSLMWGSRPDGVLPKSRLNLSPSSPSLPPTLADARRKTESLSDRRASSRNRIPPPLEQSREAPRPGKYNLPQRTPYPLLPSSTPESAFDRESGRKRFSMLSRVFGGGNKRVSRNFRISSAPLSREDRTPTGSALVLPNSSRSTEGPDSPWPKPAAAVSGRPAPAGLGVLQRTVESARQSVGLKSKAEKRREGLKEKIRVVGPVEMGEGRCGTGS</sequence>
<gene>
    <name evidence="2" type="ORF">VM1G_01997</name>
</gene>
<evidence type="ECO:0000256" key="1">
    <source>
        <dbReference type="SAM" id="MobiDB-lite"/>
    </source>
</evidence>
<feature type="compositionally biased region" description="Low complexity" evidence="1">
    <location>
        <begin position="233"/>
        <end position="247"/>
    </location>
</feature>